<reference evidence="1" key="1">
    <citation type="journal article" date="2015" name="Nature">
        <title>Complex archaea that bridge the gap between prokaryotes and eukaryotes.</title>
        <authorList>
            <person name="Spang A."/>
            <person name="Saw J.H."/>
            <person name="Jorgensen S.L."/>
            <person name="Zaremba-Niedzwiedzka K."/>
            <person name="Martijn J."/>
            <person name="Lind A.E."/>
            <person name="van Eijk R."/>
            <person name="Schleper C."/>
            <person name="Guy L."/>
            <person name="Ettema T.J."/>
        </authorList>
    </citation>
    <scope>NUCLEOTIDE SEQUENCE</scope>
</reference>
<sequence>MREGEEQVPVPSICPRCKQEVRIRDMEDRPNYYVVQHQLYHYNCERAKIRAQREDNKDG</sequence>
<dbReference type="AlphaFoldDB" id="A0A0F9DH07"/>
<dbReference type="EMBL" id="LAZR01041725">
    <property type="protein sequence ID" value="KKL11273.1"/>
    <property type="molecule type" value="Genomic_DNA"/>
</dbReference>
<protein>
    <submittedName>
        <fullName evidence="1">Uncharacterized protein</fullName>
    </submittedName>
</protein>
<accession>A0A0F9DH07</accession>
<organism evidence="1">
    <name type="scientific">marine sediment metagenome</name>
    <dbReference type="NCBI Taxonomy" id="412755"/>
    <lineage>
        <taxon>unclassified sequences</taxon>
        <taxon>metagenomes</taxon>
        <taxon>ecological metagenomes</taxon>
    </lineage>
</organism>
<evidence type="ECO:0000313" key="1">
    <source>
        <dbReference type="EMBL" id="KKL11273.1"/>
    </source>
</evidence>
<gene>
    <name evidence="1" type="ORF">LCGC14_2547480</name>
</gene>
<comment type="caution">
    <text evidence="1">The sequence shown here is derived from an EMBL/GenBank/DDBJ whole genome shotgun (WGS) entry which is preliminary data.</text>
</comment>
<proteinExistence type="predicted"/>
<name>A0A0F9DH07_9ZZZZ</name>